<gene>
    <name evidence="1" type="ORF">BaRGS_00026351</name>
</gene>
<name>A0ABD0K5Q0_9CAEN</name>
<evidence type="ECO:0000313" key="1">
    <source>
        <dbReference type="EMBL" id="KAK7482429.1"/>
    </source>
</evidence>
<evidence type="ECO:0000313" key="2">
    <source>
        <dbReference type="Proteomes" id="UP001519460"/>
    </source>
</evidence>
<dbReference type="EMBL" id="JACVVK020000245">
    <property type="protein sequence ID" value="KAK7482429.1"/>
    <property type="molecule type" value="Genomic_DNA"/>
</dbReference>
<accession>A0ABD0K5Q0</accession>
<dbReference type="Proteomes" id="UP001519460">
    <property type="component" value="Unassembled WGS sequence"/>
</dbReference>
<dbReference type="AlphaFoldDB" id="A0ABD0K5Q0"/>
<reference evidence="1 2" key="1">
    <citation type="journal article" date="2023" name="Sci. Data">
        <title>Genome assembly of the Korean intertidal mud-creeper Batillaria attramentaria.</title>
        <authorList>
            <person name="Patra A.K."/>
            <person name="Ho P.T."/>
            <person name="Jun S."/>
            <person name="Lee S.J."/>
            <person name="Kim Y."/>
            <person name="Won Y.J."/>
        </authorList>
    </citation>
    <scope>NUCLEOTIDE SEQUENCE [LARGE SCALE GENOMIC DNA]</scope>
    <source>
        <strain evidence="1">Wonlab-2016</strain>
    </source>
</reference>
<sequence length="71" mass="7939">MATGAQDPTCNSNGSFIAKQIGKIKRAFNRNMQPLWIGATGFFEDKFCYCLLVHRLLTRACNSDNHGEKTT</sequence>
<proteinExistence type="predicted"/>
<protein>
    <submittedName>
        <fullName evidence="1">Uncharacterized protein</fullName>
    </submittedName>
</protein>
<comment type="caution">
    <text evidence="1">The sequence shown here is derived from an EMBL/GenBank/DDBJ whole genome shotgun (WGS) entry which is preliminary data.</text>
</comment>
<keyword evidence="2" id="KW-1185">Reference proteome</keyword>
<organism evidence="1 2">
    <name type="scientific">Batillaria attramentaria</name>
    <dbReference type="NCBI Taxonomy" id="370345"/>
    <lineage>
        <taxon>Eukaryota</taxon>
        <taxon>Metazoa</taxon>
        <taxon>Spiralia</taxon>
        <taxon>Lophotrochozoa</taxon>
        <taxon>Mollusca</taxon>
        <taxon>Gastropoda</taxon>
        <taxon>Caenogastropoda</taxon>
        <taxon>Sorbeoconcha</taxon>
        <taxon>Cerithioidea</taxon>
        <taxon>Batillariidae</taxon>
        <taxon>Batillaria</taxon>
    </lineage>
</organism>